<evidence type="ECO:0000256" key="1">
    <source>
        <dbReference type="ARBA" id="ARBA00004429"/>
    </source>
</evidence>
<evidence type="ECO:0000313" key="10">
    <source>
        <dbReference type="Proteomes" id="UP000253769"/>
    </source>
</evidence>
<feature type="transmembrane region" description="Helical" evidence="7">
    <location>
        <begin position="47"/>
        <end position="65"/>
    </location>
</feature>
<dbReference type="InterPro" id="IPR004681">
    <property type="entry name" value="TRAP_DctM"/>
</dbReference>
<keyword evidence="7" id="KW-0813">Transport</keyword>
<reference evidence="9 10" key="1">
    <citation type="submission" date="2018-07" db="EMBL/GenBank/DDBJ databases">
        <title>Motiliproteus coralliicola sp. nov., a bacterium isolated from Coral.</title>
        <authorList>
            <person name="Wang G."/>
        </authorList>
    </citation>
    <scope>NUCLEOTIDE SEQUENCE [LARGE SCALE GENOMIC DNA]</scope>
    <source>
        <strain evidence="9 10">C34</strain>
    </source>
</reference>
<protein>
    <recommendedName>
        <fullName evidence="7">TRAP transporter large permease protein</fullName>
    </recommendedName>
</protein>
<feature type="domain" description="TRAP C4-dicarboxylate transport system permease DctM subunit" evidence="8">
    <location>
        <begin position="9"/>
        <end position="418"/>
    </location>
</feature>
<feature type="transmembrane region" description="Helical" evidence="7">
    <location>
        <begin position="360"/>
        <end position="382"/>
    </location>
</feature>
<dbReference type="GO" id="GO:0022857">
    <property type="term" value="F:transmembrane transporter activity"/>
    <property type="evidence" value="ECO:0007669"/>
    <property type="project" value="UniProtKB-UniRule"/>
</dbReference>
<dbReference type="AlphaFoldDB" id="A0A369WVM2"/>
<feature type="transmembrane region" description="Helical" evidence="7">
    <location>
        <begin position="170"/>
        <end position="192"/>
    </location>
</feature>
<proteinExistence type="inferred from homology"/>
<keyword evidence="10" id="KW-1185">Reference proteome</keyword>
<evidence type="ECO:0000256" key="5">
    <source>
        <dbReference type="ARBA" id="ARBA00022989"/>
    </source>
</evidence>
<dbReference type="Pfam" id="PF06808">
    <property type="entry name" value="DctM"/>
    <property type="match status" value="1"/>
</dbReference>
<dbReference type="NCBIfam" id="TIGR00786">
    <property type="entry name" value="dctM"/>
    <property type="match status" value="1"/>
</dbReference>
<comment type="function">
    <text evidence="7">Part of the tripartite ATP-independent periplasmic (TRAP) transport system.</text>
</comment>
<feature type="transmembrane region" description="Helical" evidence="7">
    <location>
        <begin position="217"/>
        <end position="236"/>
    </location>
</feature>
<evidence type="ECO:0000256" key="4">
    <source>
        <dbReference type="ARBA" id="ARBA00022692"/>
    </source>
</evidence>
<dbReference type="PANTHER" id="PTHR33362">
    <property type="entry name" value="SIALIC ACID TRAP TRANSPORTER PERMEASE PROTEIN SIAT-RELATED"/>
    <property type="match status" value="1"/>
</dbReference>
<comment type="similarity">
    <text evidence="7">Belongs to the TRAP transporter large permease family.</text>
</comment>
<dbReference type="RefSeq" id="WP_114694183.1">
    <property type="nucleotide sequence ID" value="NZ_QQOH01000001.1"/>
</dbReference>
<comment type="caution">
    <text evidence="9">The sequence shown here is derived from an EMBL/GenBank/DDBJ whole genome shotgun (WGS) entry which is preliminary data.</text>
</comment>
<dbReference type="Proteomes" id="UP000253769">
    <property type="component" value="Unassembled WGS sequence"/>
</dbReference>
<keyword evidence="5 7" id="KW-1133">Transmembrane helix</keyword>
<accession>A0A369WVM2</accession>
<feature type="transmembrane region" description="Helical" evidence="7">
    <location>
        <begin position="134"/>
        <end position="158"/>
    </location>
</feature>
<sequence length="429" mass="46200">MLILLTLLVICLALVAGIPVPFAFGLALIYMSLTGDHDPAGFLTSGHWRMNVLVLLAIPLFIMAGTIMERGKIAQPLVELAELFVGRFKGGMAYTSVGASAVFGSIAGSATATLTCIGSIMMPQLRKANYPEGLSAALITNAAPLGLLIPPSAIQIIYAWVTRQSVLKCFLATIVPGMILVVLLCIVNYVMLRKHKDIKVMPRSDDMVGDVVKKSRFALPALLMPFMILGGIYGGIMTPTEAAGIAVIYAIPVGFFIYKGLNVSNFKEALVQSATTTGVVMVMFFMVMIVSRLFIFEDIPELAKELIFSVSDNPIIVLIMINVVMILVGMLMDDVSGVLLASPLLFPIVLELGVDPIQFAAIVGVNLGMGNITPPTAPLLYLGSRVTQVPVKAMLYPTLMMILFAWIPTLLITTYVPEVSLFLPNWLMG</sequence>
<evidence type="ECO:0000313" key="9">
    <source>
        <dbReference type="EMBL" id="RDE24596.1"/>
    </source>
</evidence>
<feature type="transmembrane region" description="Helical" evidence="7">
    <location>
        <begin position="315"/>
        <end position="332"/>
    </location>
</feature>
<evidence type="ECO:0000259" key="8">
    <source>
        <dbReference type="Pfam" id="PF06808"/>
    </source>
</evidence>
<feature type="transmembrane region" description="Helical" evidence="7">
    <location>
        <begin position="273"/>
        <end position="295"/>
    </location>
</feature>
<dbReference type="OrthoDB" id="9796052at2"/>
<evidence type="ECO:0000256" key="7">
    <source>
        <dbReference type="RuleBase" id="RU369079"/>
    </source>
</evidence>
<dbReference type="PIRSF" id="PIRSF006066">
    <property type="entry name" value="HI0050"/>
    <property type="match status" value="1"/>
</dbReference>
<gene>
    <name evidence="9" type="ORF">DV711_03125</name>
</gene>
<organism evidence="9 10">
    <name type="scientific">Motiliproteus coralliicola</name>
    <dbReference type="NCBI Taxonomy" id="2283196"/>
    <lineage>
        <taxon>Bacteria</taxon>
        <taxon>Pseudomonadati</taxon>
        <taxon>Pseudomonadota</taxon>
        <taxon>Gammaproteobacteria</taxon>
        <taxon>Oceanospirillales</taxon>
        <taxon>Oceanospirillaceae</taxon>
        <taxon>Motiliproteus</taxon>
    </lineage>
</organism>
<dbReference type="InterPro" id="IPR010656">
    <property type="entry name" value="DctM"/>
</dbReference>
<evidence type="ECO:0000256" key="3">
    <source>
        <dbReference type="ARBA" id="ARBA00022519"/>
    </source>
</evidence>
<feature type="transmembrane region" description="Helical" evidence="7">
    <location>
        <begin position="101"/>
        <end position="122"/>
    </location>
</feature>
<dbReference type="PANTHER" id="PTHR33362:SF2">
    <property type="entry name" value="TRAP TRANSPORTER LARGE PERMEASE PROTEIN"/>
    <property type="match status" value="1"/>
</dbReference>
<dbReference type="GO" id="GO:0005886">
    <property type="term" value="C:plasma membrane"/>
    <property type="evidence" value="ECO:0007669"/>
    <property type="project" value="UniProtKB-SubCell"/>
</dbReference>
<evidence type="ECO:0000256" key="6">
    <source>
        <dbReference type="ARBA" id="ARBA00023136"/>
    </source>
</evidence>
<feature type="transmembrane region" description="Helical" evidence="7">
    <location>
        <begin position="242"/>
        <end position="261"/>
    </location>
</feature>
<keyword evidence="6 7" id="KW-0472">Membrane</keyword>
<keyword evidence="4 7" id="KW-0812">Transmembrane</keyword>
<comment type="subunit">
    <text evidence="7">The complex comprises the extracytoplasmic solute receptor protein and the two transmembrane proteins.</text>
</comment>
<dbReference type="EMBL" id="QQOH01000001">
    <property type="protein sequence ID" value="RDE24596.1"/>
    <property type="molecule type" value="Genomic_DNA"/>
</dbReference>
<name>A0A369WVM2_9GAMM</name>
<keyword evidence="3 7" id="KW-0997">Cell inner membrane</keyword>
<feature type="transmembrane region" description="Helical" evidence="7">
    <location>
        <begin position="394"/>
        <end position="416"/>
    </location>
</feature>
<keyword evidence="2" id="KW-1003">Cell membrane</keyword>
<comment type="subcellular location">
    <subcellularLocation>
        <location evidence="1 7">Cell inner membrane</location>
        <topology evidence="1 7">Multi-pass membrane protein</topology>
    </subcellularLocation>
</comment>
<feature type="transmembrane region" description="Helical" evidence="7">
    <location>
        <begin position="337"/>
        <end position="354"/>
    </location>
</feature>
<evidence type="ECO:0000256" key="2">
    <source>
        <dbReference type="ARBA" id="ARBA00022475"/>
    </source>
</evidence>